<evidence type="ECO:0000313" key="1">
    <source>
        <dbReference type="EMBL" id="OHS95369.1"/>
    </source>
</evidence>
<reference evidence="1" key="1">
    <citation type="submission" date="2016-10" db="EMBL/GenBank/DDBJ databases">
        <authorList>
            <person name="Benchimol M."/>
            <person name="Almeida L.G."/>
            <person name="Vasconcelos A.T."/>
            <person name="Perreira-Neves A."/>
            <person name="Rosa I.A."/>
            <person name="Tasca T."/>
            <person name="Bogo M.R."/>
            <person name="de Souza W."/>
        </authorList>
    </citation>
    <scope>NUCLEOTIDE SEQUENCE [LARGE SCALE GENOMIC DNA]</scope>
    <source>
        <strain evidence="1">K</strain>
    </source>
</reference>
<accession>A0A1J4J9M5</accession>
<dbReference type="EMBL" id="MLAK01001249">
    <property type="protein sequence ID" value="OHS95369.1"/>
    <property type="molecule type" value="Genomic_DNA"/>
</dbReference>
<protein>
    <submittedName>
        <fullName evidence="1">Uncharacterized protein</fullName>
    </submittedName>
</protein>
<dbReference type="RefSeq" id="XP_068348506.1">
    <property type="nucleotide sequence ID" value="XM_068512083.1"/>
</dbReference>
<dbReference type="VEuPathDB" id="TrichDB:TRFO_38510"/>
<dbReference type="Proteomes" id="UP000179807">
    <property type="component" value="Unassembled WGS sequence"/>
</dbReference>
<name>A0A1J4J9M5_9EUKA</name>
<organism evidence="1 2">
    <name type="scientific">Tritrichomonas foetus</name>
    <dbReference type="NCBI Taxonomy" id="1144522"/>
    <lineage>
        <taxon>Eukaryota</taxon>
        <taxon>Metamonada</taxon>
        <taxon>Parabasalia</taxon>
        <taxon>Tritrichomonadida</taxon>
        <taxon>Tritrichomonadidae</taxon>
        <taxon>Tritrichomonas</taxon>
    </lineage>
</organism>
<comment type="caution">
    <text evidence="1">The sequence shown here is derived from an EMBL/GenBank/DDBJ whole genome shotgun (WGS) entry which is preliminary data.</text>
</comment>
<keyword evidence="2" id="KW-1185">Reference proteome</keyword>
<dbReference type="GeneID" id="94846787"/>
<sequence length="1093" mass="128055">MNTFITKFACTPFLNPPPPDPRVKTTTLHPHETLMTLFEEFDSPFIEDRYEKQRMFNSLENNLPLICNFQAEKMPGGAESNKYCGSVSLFMHYLSDPSAHPYSLCPIPQFENLKLEEMIKYCLDSRIPPNRAVWGIHHFINRTKLTPEEVTAVLTNTTYHDQTFFSRLCAAIYRANLIQHIPFINWAIKNIEPENLLPFEKDFISTHCILYNALLSDKYEKYIDLLRIELLKSQSHLVQFAVICEFNKQVFEEPIFSLITDKNMIGRVRYIYELILPSELMYPCTETLDILIPKVIFENYPKFDFEKILYEIKRSTHFAKQFDNFALTICKSLLHFNSLNNEDYINISALIAWLIKQLGFILPISEFVTWVYEMVDKINVIKYLFYELQYQKIIKYQDFLIEIRRRGYFLERFEESAKIFAEFPSLDRSNECLGRIYCTIRRIFPNIDFLSQCKAIGNDFIGNVDIIQKFPYVMKFEMAYFLIYSENGNLKQKAQFLTDINVEILLPELSINKKSNQYTKSNRNTCQKNLQNIKLNGDPNTKQNHKQNSSKNVINVNGFVPKQADKLKTLYEAHGLKEIIKSIPENYSNAINFDNFITLIQKYSYLCSLHVYDAAFSVRYSPDLESLLTVFFQDLMQFKALNYSQLSSFFSDFNNLKIVSHSPVIFVKTFLTCYLKYHHEKAIKDTMYQFISNHFVDFLRKSIIKPMNYLLIIFSIIKDDENINPQLFESLINNVFDVIDENSDIYEVNDCLNNEVVEGFYSSKVSNAIYLYHSYLTRLRSLKPPELHSIPTGNYIAALFSLLPTELFSDDIDSLFCFFQTHLSKQTIKLWSLWLRDRPKYQPGFPVTLSDSSESEKNRYVTRLVDAFSDISTPLLKESWWILCENKAIANAVIYKSINESAYNIDYLHPALLSADESIYERLCEKMRNVSNIYDDFMKVASATFIIFIFRFASSQDLTINIADRLLEWMNKLIEKQSRYLITVIDTFNFLICWTIDPLSTQESQKTFQDNLHNTIQANLKKLPNFVKKKIILNRPRQMYKNVSEPMFADLVAPDNDAGTQFQLHSNYNEGNDSSGYLGWISTFDEVDQLFWT</sequence>
<evidence type="ECO:0000313" key="2">
    <source>
        <dbReference type="Proteomes" id="UP000179807"/>
    </source>
</evidence>
<gene>
    <name evidence="1" type="ORF">TRFO_38510</name>
</gene>
<proteinExistence type="predicted"/>
<dbReference type="AlphaFoldDB" id="A0A1J4J9M5"/>